<gene>
    <name evidence="1" type="ORF">LCGC14_2421980</name>
</gene>
<feature type="non-terminal residue" evidence="1">
    <location>
        <position position="315"/>
    </location>
</feature>
<dbReference type="InterPro" id="IPR012334">
    <property type="entry name" value="Pectin_lyas_fold"/>
</dbReference>
<sequence length="315" mass="34624">MKVQYNSHAVCVGLKLDTMHFEPDVWTARAVIELEEAQATVIHNCYFDPHAATTAPNIRLKEGTSGTIITANRLKQNGVHSSIQCAGTSDFTNISHNIITGESGTIVAFESGTNNVFADNSLPAAWFKDSWGRPKTITVSAGKDYTLRHKGWIDREWNISQDFSRFYDDFNLFDSSTLDTRWDIDDGDTVAVQSQAIHGVVDLTTSGTINHTCIMRSPKRIISSNKSILIFRGNIVSVADVNFQVGIWFDATNYIYFELDTAVNSQLHIVSSLAGSETDTNTALEVSAGEFNFSLEMLTNSLDFLSAGVSTGTIT</sequence>
<proteinExistence type="predicted"/>
<comment type="caution">
    <text evidence="1">The sequence shown here is derived from an EMBL/GenBank/DDBJ whole genome shotgun (WGS) entry which is preliminary data.</text>
</comment>
<accession>A0A0F9CBM4</accession>
<reference evidence="1" key="1">
    <citation type="journal article" date="2015" name="Nature">
        <title>Complex archaea that bridge the gap between prokaryotes and eukaryotes.</title>
        <authorList>
            <person name="Spang A."/>
            <person name="Saw J.H."/>
            <person name="Jorgensen S.L."/>
            <person name="Zaremba-Niedzwiedzka K."/>
            <person name="Martijn J."/>
            <person name="Lind A.E."/>
            <person name="van Eijk R."/>
            <person name="Schleper C."/>
            <person name="Guy L."/>
            <person name="Ettema T.J."/>
        </authorList>
    </citation>
    <scope>NUCLEOTIDE SEQUENCE</scope>
</reference>
<evidence type="ECO:0000313" key="1">
    <source>
        <dbReference type="EMBL" id="KKL23777.1"/>
    </source>
</evidence>
<protein>
    <submittedName>
        <fullName evidence="1">Uncharacterized protein</fullName>
    </submittedName>
</protein>
<dbReference type="AlphaFoldDB" id="A0A0F9CBM4"/>
<name>A0A0F9CBM4_9ZZZZ</name>
<organism evidence="1">
    <name type="scientific">marine sediment metagenome</name>
    <dbReference type="NCBI Taxonomy" id="412755"/>
    <lineage>
        <taxon>unclassified sequences</taxon>
        <taxon>metagenomes</taxon>
        <taxon>ecological metagenomes</taxon>
    </lineage>
</organism>
<dbReference type="Gene3D" id="2.160.20.10">
    <property type="entry name" value="Single-stranded right-handed beta-helix, Pectin lyase-like"/>
    <property type="match status" value="1"/>
</dbReference>
<dbReference type="EMBL" id="LAZR01036850">
    <property type="protein sequence ID" value="KKL23777.1"/>
    <property type="molecule type" value="Genomic_DNA"/>
</dbReference>